<evidence type="ECO:0000313" key="2">
    <source>
        <dbReference type="EMBL" id="CCA69200.1"/>
    </source>
</evidence>
<feature type="compositionally biased region" description="Polar residues" evidence="1">
    <location>
        <begin position="1519"/>
        <end position="1531"/>
    </location>
</feature>
<feature type="compositionally biased region" description="Low complexity" evidence="1">
    <location>
        <begin position="769"/>
        <end position="779"/>
    </location>
</feature>
<feature type="compositionally biased region" description="Basic and acidic residues" evidence="1">
    <location>
        <begin position="624"/>
        <end position="640"/>
    </location>
</feature>
<feature type="compositionally biased region" description="Low complexity" evidence="1">
    <location>
        <begin position="677"/>
        <end position="695"/>
    </location>
</feature>
<feature type="region of interest" description="Disordered" evidence="1">
    <location>
        <begin position="1278"/>
        <end position="1306"/>
    </location>
</feature>
<feature type="compositionally biased region" description="Basic and acidic residues" evidence="1">
    <location>
        <begin position="1475"/>
        <end position="1491"/>
    </location>
</feature>
<dbReference type="Proteomes" id="UP000007148">
    <property type="component" value="Unassembled WGS sequence"/>
</dbReference>
<feature type="region of interest" description="Disordered" evidence="1">
    <location>
        <begin position="1602"/>
        <end position="1676"/>
    </location>
</feature>
<feature type="region of interest" description="Disordered" evidence="1">
    <location>
        <begin position="1475"/>
        <end position="1534"/>
    </location>
</feature>
<feature type="compositionally biased region" description="Polar residues" evidence="1">
    <location>
        <begin position="1666"/>
        <end position="1676"/>
    </location>
</feature>
<feature type="compositionally biased region" description="Basic and acidic residues" evidence="1">
    <location>
        <begin position="138"/>
        <end position="149"/>
    </location>
</feature>
<feature type="compositionally biased region" description="Polar residues" evidence="1">
    <location>
        <begin position="727"/>
        <end position="737"/>
    </location>
</feature>
<dbReference type="HOGENOM" id="CLU_247009_0_0_1"/>
<proteinExistence type="predicted"/>
<evidence type="ECO:0000313" key="3">
    <source>
        <dbReference type="Proteomes" id="UP000007148"/>
    </source>
</evidence>
<dbReference type="OrthoDB" id="3261312at2759"/>
<reference evidence="2 3" key="1">
    <citation type="journal article" date="2011" name="PLoS Pathog.">
        <title>Endophytic Life Strategies Decoded by Genome and Transcriptome Analyses of the Mutualistic Root Symbiont Piriformospora indica.</title>
        <authorList>
            <person name="Zuccaro A."/>
            <person name="Lahrmann U."/>
            <person name="Guldener U."/>
            <person name="Langen G."/>
            <person name="Pfiffi S."/>
            <person name="Biedenkopf D."/>
            <person name="Wong P."/>
            <person name="Samans B."/>
            <person name="Grimm C."/>
            <person name="Basiewicz M."/>
            <person name="Murat C."/>
            <person name="Martin F."/>
            <person name="Kogel K.H."/>
        </authorList>
    </citation>
    <scope>NUCLEOTIDE SEQUENCE [LARGE SCALE GENOMIC DNA]</scope>
    <source>
        <strain evidence="2 3">DSM 11827</strain>
    </source>
</reference>
<feature type="compositionally biased region" description="Low complexity" evidence="1">
    <location>
        <begin position="1032"/>
        <end position="1042"/>
    </location>
</feature>
<feature type="region of interest" description="Disordered" evidence="1">
    <location>
        <begin position="675"/>
        <end position="793"/>
    </location>
</feature>
<accession>G4TD02</accession>
<feature type="compositionally biased region" description="Polar residues" evidence="1">
    <location>
        <begin position="450"/>
        <end position="459"/>
    </location>
</feature>
<feature type="compositionally biased region" description="Low complexity" evidence="1">
    <location>
        <begin position="1188"/>
        <end position="1213"/>
    </location>
</feature>
<feature type="region of interest" description="Disordered" evidence="1">
    <location>
        <begin position="280"/>
        <end position="352"/>
    </location>
</feature>
<protein>
    <submittedName>
        <fullName evidence="2">Uncharacterized protein</fullName>
    </submittedName>
</protein>
<feature type="compositionally biased region" description="Low complexity" evidence="1">
    <location>
        <begin position="588"/>
        <end position="599"/>
    </location>
</feature>
<dbReference type="InParanoid" id="G4TD02"/>
<feature type="region of interest" description="Disordered" evidence="1">
    <location>
        <begin position="940"/>
        <end position="960"/>
    </location>
</feature>
<feature type="region of interest" description="Disordered" evidence="1">
    <location>
        <begin position="64"/>
        <end position="88"/>
    </location>
</feature>
<feature type="region of interest" description="Disordered" evidence="1">
    <location>
        <begin position="883"/>
        <end position="905"/>
    </location>
</feature>
<dbReference type="STRING" id="1109443.G4TD02"/>
<name>G4TD02_SERID</name>
<feature type="region of interest" description="Disordered" evidence="1">
    <location>
        <begin position="829"/>
        <end position="863"/>
    </location>
</feature>
<feature type="compositionally biased region" description="Basic and acidic residues" evidence="1">
    <location>
        <begin position="305"/>
        <end position="316"/>
    </location>
</feature>
<feature type="compositionally biased region" description="Basic and acidic residues" evidence="1">
    <location>
        <begin position="528"/>
        <end position="546"/>
    </location>
</feature>
<feature type="region of interest" description="Disordered" evidence="1">
    <location>
        <begin position="1183"/>
        <end position="1220"/>
    </location>
</feature>
<feature type="compositionally biased region" description="Basic and acidic residues" evidence="1">
    <location>
        <begin position="708"/>
        <end position="719"/>
    </location>
</feature>
<evidence type="ECO:0000256" key="1">
    <source>
        <dbReference type="SAM" id="MobiDB-lite"/>
    </source>
</evidence>
<feature type="compositionally biased region" description="Basic and acidic residues" evidence="1">
    <location>
        <begin position="331"/>
        <end position="347"/>
    </location>
</feature>
<feature type="region of interest" description="Disordered" evidence="1">
    <location>
        <begin position="366"/>
        <end position="640"/>
    </location>
</feature>
<comment type="caution">
    <text evidence="2">The sequence shown here is derived from an EMBL/GenBank/DDBJ whole genome shotgun (WGS) entry which is preliminary data.</text>
</comment>
<feature type="compositionally biased region" description="Basic and acidic residues" evidence="1">
    <location>
        <begin position="1608"/>
        <end position="1620"/>
    </location>
</feature>
<feature type="region of interest" description="Disordered" evidence="1">
    <location>
        <begin position="1439"/>
        <end position="1461"/>
    </location>
</feature>
<dbReference type="OMA" id="NTHSSIP"/>
<feature type="compositionally biased region" description="Basic and acidic residues" evidence="1">
    <location>
        <begin position="1628"/>
        <end position="1641"/>
    </location>
</feature>
<sequence>MYRRSRRQPPVLVAPPISMLAIAERARCLVIRFLSYIQLKYADEFRLSTTAARRRLIQRSTTLAQHSGPSITPMNSTSHNGVAPNQTGLANAATGASVTPASVHPARIAPKKSKLTLGLLVPKPSQTKLSAKPSHSKLSKENPHAEKKSAPPSAFVDEKQEKRRSRLGGSASKLGGLGSLVRHASKGLLKDVTNARQSSEGSFDTSRFVNVGVEDTAEVAGDQTVVDVVNAAPSEPHPYQAALDGQDPDIAEVMVVKRSKPRAPIDLEWAEPDEITVETTRVRDNGIESDVEGGARKAKSGWWKRKNEGTKEEARPKIQRRLSALLSPTPKLEDLTPQEKPKSEANDGKGSLVIRAIRSVRSFNQVSAEDQTVAQEPPAKPSPPERTLRRAPKMTLALRRPSDSTLAQDMGAVSSPEVDVSRLAPSSYRRRVGGRHAPQPVEDSEPLEAQQPSEATPTESFARPILRSRPNSAVYADNRLSVVSILTNEDSQGGQSSSDTKMDRRSSAGSSIRWDPEAMSRQAKKMRKEREERMRQRAQEERERIKNGLPPPERSEKKQRTLAARRRTPLTSVFDDLDISVVDPVEEQTTPPQTPPRQTAVDPIMAATEAVLRQSMRPSPLKQSPEKTPRPRFRLKEKVDRPRPVGIVAVEGDGSDASMFMLNAANNDLQELLKSADLSSTPDTTPSLPSVTPVPRNGSITSARRASHPMDHQDLEETQRTPLVRRTSGSGVVSQQVAAWPPVHPSKSPTSPFPNDLPLPAPRQRKRTSSSTASVPPSAFNRKTSLLADERPEESLTLRTLRSENGNVARKAKFYGDLAKEASTEREFGLRIRKGNQSKDDASRSSRARLGSFPPLEASSGVDITTDIPEELQTILMQAEPVIVPPAQQVEEEPRTKTESSDESVQEFVYTGVDAEPQSTTKDYNIVNEFSSYDNVDKADVPASEASPAPQPEDVFAPTKSTEPAVVTESDASYCVVSKRTAPFVLHKPEVSVDSPNQTINDTFAFTSKPNPFNGAPKPISVNRPHHRRTRSVTTPTSPASTDLSTGSRDDSFSFAPIATKQPARRPLADVFASPTSETDADNSLHLDEINLPELVSHSADSSTSGGLTSVDSFFDRSHNRSSSSTSSVFAIFGMEQSETERKGAAGTGNLFGDKRPMSLISSYSDVGVVSDEDGVREQLELVEGTGSKTPVPSRSPVKPKSPPKTESSPAKPVDTSATDKTLDEEIQAAIPRPRPRGVAAGSGHHRRRTTLGLSHVRQMTIAEAIQEMEMYEPAVNAGSQTWSRGSSNTTEESNDTLATTNISSTPNASFATSVLARPPMRPMSVPRHVSCASWHASTSWEDERIVAIAGGDPEVENNMVLRRYYTFQREAQEALERSHSEWQDTAFSMDEVTTFQPPTQVDAVEHFLNESRRFYSELPVEWKARARRRAMTAPYPTAINAHLEDKPESRSGSGSNSPVDAVFKDLSMWDHRRVRKVSEKRTRKVSEEGRRSRKTSTTMATQDKERVRKVSEKKKRTNVSGNASNPSSMSGRARGFVPFMDANEEGAAPSVPKNSKSLTINTTNLKTGNSLGTDMGGTATIGRARAKVLAKVALKLQQLEQEQAQAEAKEQAQEGKEPESNSTGKENASKDKMLRPKHSVEGMLESPTGSLRIARPRPKRKGLTPTVSPPSTIRL</sequence>
<feature type="compositionally biased region" description="Polar residues" evidence="1">
    <location>
        <begin position="484"/>
        <end position="499"/>
    </location>
</feature>
<dbReference type="EMBL" id="CAFZ01000049">
    <property type="protein sequence ID" value="CCA69200.1"/>
    <property type="molecule type" value="Genomic_DNA"/>
</dbReference>
<feature type="compositionally biased region" description="Pro residues" evidence="1">
    <location>
        <begin position="751"/>
        <end position="761"/>
    </location>
</feature>
<dbReference type="eggNOG" id="ENOG502SI0Y">
    <property type="taxonomic scope" value="Eukaryota"/>
</dbReference>
<keyword evidence="3" id="KW-1185">Reference proteome</keyword>
<feature type="region of interest" description="Disordered" evidence="1">
    <location>
        <begin position="122"/>
        <end position="176"/>
    </location>
</feature>
<gene>
    <name evidence="2" type="ORF">PIIN_03100</name>
</gene>
<organism evidence="2 3">
    <name type="scientific">Serendipita indica (strain DSM 11827)</name>
    <name type="common">Root endophyte fungus</name>
    <name type="synonym">Piriformospora indica</name>
    <dbReference type="NCBI Taxonomy" id="1109443"/>
    <lineage>
        <taxon>Eukaryota</taxon>
        <taxon>Fungi</taxon>
        <taxon>Dikarya</taxon>
        <taxon>Basidiomycota</taxon>
        <taxon>Agaricomycotina</taxon>
        <taxon>Agaricomycetes</taxon>
        <taxon>Sebacinales</taxon>
        <taxon>Serendipitaceae</taxon>
        <taxon>Serendipita</taxon>
    </lineage>
</organism>
<feature type="region of interest" description="Disordered" evidence="1">
    <location>
        <begin position="1007"/>
        <end position="1054"/>
    </location>
</feature>